<gene>
    <name evidence="2" type="ORF">ASJ80_08295</name>
</gene>
<dbReference type="AlphaFoldDB" id="A0A2A2H8J0"/>
<feature type="coiled-coil region" evidence="1">
    <location>
        <begin position="3"/>
        <end position="37"/>
    </location>
</feature>
<keyword evidence="1" id="KW-0175">Coiled coil</keyword>
<evidence type="ECO:0000256" key="1">
    <source>
        <dbReference type="SAM" id="Coils"/>
    </source>
</evidence>
<keyword evidence="3" id="KW-1185">Reference proteome</keyword>
<dbReference type="RefSeq" id="WP_069583068.1">
    <property type="nucleotide sequence ID" value="NZ_LMVM01000002.1"/>
</dbReference>
<dbReference type="EMBL" id="LMVM01000002">
    <property type="protein sequence ID" value="PAV05722.1"/>
    <property type="molecule type" value="Genomic_DNA"/>
</dbReference>
<evidence type="ECO:0000313" key="2">
    <source>
        <dbReference type="EMBL" id="PAV05722.1"/>
    </source>
</evidence>
<evidence type="ECO:0000313" key="3">
    <source>
        <dbReference type="Proteomes" id="UP000217784"/>
    </source>
</evidence>
<accession>A0A2A2H8J0</accession>
<organism evidence="2 3">
    <name type="scientific">Methanobacterium bryantii</name>
    <dbReference type="NCBI Taxonomy" id="2161"/>
    <lineage>
        <taxon>Archaea</taxon>
        <taxon>Methanobacteriati</taxon>
        <taxon>Methanobacteriota</taxon>
        <taxon>Methanomada group</taxon>
        <taxon>Methanobacteria</taxon>
        <taxon>Methanobacteriales</taxon>
        <taxon>Methanobacteriaceae</taxon>
        <taxon>Methanobacterium</taxon>
    </lineage>
</organism>
<name>A0A2A2H8J0_METBR</name>
<protein>
    <submittedName>
        <fullName evidence="2">Uncharacterized protein</fullName>
    </submittedName>
</protein>
<sequence>MEVDKLKKKIEMKNILEDEIEEQLKELAEKAKSILIENDEIFNSGTIEPQIFKKSINFKLCCDVDFKVLNELQSELNPNKIILNGGGYQGVFSGQANTGYVVIRLMFGD</sequence>
<reference evidence="2 3" key="1">
    <citation type="journal article" date="2017" name="BMC Genomics">
        <title>Genomic analysis of methanogenic archaea reveals a shift towards energy conservation.</title>
        <authorList>
            <person name="Gilmore S.P."/>
            <person name="Henske J.K."/>
            <person name="Sexton J.A."/>
            <person name="Solomon K.V."/>
            <person name="Seppala S."/>
            <person name="Yoo J.I."/>
            <person name="Huyett L.M."/>
            <person name="Pressman A."/>
            <person name="Cogan J.Z."/>
            <person name="Kivenson V."/>
            <person name="Peng X."/>
            <person name="Tan Y."/>
            <person name="Valentine D.L."/>
            <person name="O'Malley M.A."/>
        </authorList>
    </citation>
    <scope>NUCLEOTIDE SEQUENCE [LARGE SCALE GENOMIC DNA]</scope>
    <source>
        <strain evidence="2 3">M.o.H.</strain>
    </source>
</reference>
<proteinExistence type="predicted"/>
<dbReference type="Proteomes" id="UP000217784">
    <property type="component" value="Unassembled WGS sequence"/>
</dbReference>
<comment type="caution">
    <text evidence="2">The sequence shown here is derived from an EMBL/GenBank/DDBJ whole genome shotgun (WGS) entry which is preliminary data.</text>
</comment>